<keyword evidence="4" id="KW-1185">Reference proteome</keyword>
<proteinExistence type="predicted"/>
<keyword evidence="2" id="KW-0812">Transmembrane</keyword>
<evidence type="ECO:0000313" key="3">
    <source>
        <dbReference type="EMBL" id="QOV41574.1"/>
    </source>
</evidence>
<dbReference type="Proteomes" id="UP000594205">
    <property type="component" value="Chromosome"/>
</dbReference>
<evidence type="ECO:0000256" key="2">
    <source>
        <dbReference type="SAM" id="Phobius"/>
    </source>
</evidence>
<evidence type="ECO:0000256" key="1">
    <source>
        <dbReference type="SAM" id="MobiDB-lite"/>
    </source>
</evidence>
<sequence>MQNLWQVSDPAAFSPEGWDLDRELAQMLGSTHVADPVPPRREKDRPPPPPTRPVHRKRPQPGAHSLTRNPRFLTVSILVTLITLCAVTMLTWSISYSYDQLRSIALLVVSPELAHWWPLTVYGPWLLAGLSILRASVQRRTARRSWAVMFISSGVAVALCIGQSAGSLLAMVIVGIPPITALVCFRELVGQFSSRPGPKHAADTINGPKQPKS</sequence>
<gene>
    <name evidence="3" type="ORF">IM697_43805</name>
</gene>
<feature type="region of interest" description="Disordered" evidence="1">
    <location>
        <begin position="31"/>
        <end position="67"/>
    </location>
</feature>
<dbReference type="SUPFAM" id="SSF103473">
    <property type="entry name" value="MFS general substrate transporter"/>
    <property type="match status" value="1"/>
</dbReference>
<evidence type="ECO:0000313" key="4">
    <source>
        <dbReference type="Proteomes" id="UP000594205"/>
    </source>
</evidence>
<dbReference type="Pfam" id="PF10935">
    <property type="entry name" value="DUF2637"/>
    <property type="match status" value="1"/>
</dbReference>
<feature type="region of interest" description="Disordered" evidence="1">
    <location>
        <begin position="194"/>
        <end position="213"/>
    </location>
</feature>
<feature type="transmembrane region" description="Helical" evidence="2">
    <location>
        <begin position="72"/>
        <end position="94"/>
    </location>
</feature>
<feature type="transmembrane region" description="Helical" evidence="2">
    <location>
        <begin position="114"/>
        <end position="133"/>
    </location>
</feature>
<dbReference type="InterPro" id="IPR036259">
    <property type="entry name" value="MFS_trans_sf"/>
</dbReference>
<organism evidence="3 4">
    <name type="scientific">Streptomyces ferrugineus</name>
    <dbReference type="NCBI Taxonomy" id="1413221"/>
    <lineage>
        <taxon>Bacteria</taxon>
        <taxon>Bacillati</taxon>
        <taxon>Actinomycetota</taxon>
        <taxon>Actinomycetes</taxon>
        <taxon>Kitasatosporales</taxon>
        <taxon>Streptomycetaceae</taxon>
        <taxon>Streptomyces</taxon>
    </lineage>
</organism>
<reference evidence="3 4" key="1">
    <citation type="submission" date="2020-10" db="EMBL/GenBank/DDBJ databases">
        <title>Streptomyces ferrugineus complate genome analysis.</title>
        <authorList>
            <person name="Anwar N."/>
        </authorList>
    </citation>
    <scope>NUCLEOTIDE SEQUENCE [LARGE SCALE GENOMIC DNA]</scope>
    <source>
        <strain evidence="3 4">CCTCC AA2014009</strain>
    </source>
</reference>
<dbReference type="EMBL" id="CP063373">
    <property type="protein sequence ID" value="QOV41574.1"/>
    <property type="molecule type" value="Genomic_DNA"/>
</dbReference>
<accession>A0A7M2SZK3</accession>
<keyword evidence="2" id="KW-1133">Transmembrane helix</keyword>
<dbReference type="KEGG" id="sfeu:IM697_43805"/>
<dbReference type="InterPro" id="IPR021235">
    <property type="entry name" value="DUF2637"/>
</dbReference>
<dbReference type="AlphaFoldDB" id="A0A7M2SZK3"/>
<protein>
    <submittedName>
        <fullName evidence="3">DUF2637 domain-containing protein</fullName>
    </submittedName>
</protein>
<name>A0A7M2SZK3_9ACTN</name>
<keyword evidence="2" id="KW-0472">Membrane</keyword>